<evidence type="ECO:0000256" key="1">
    <source>
        <dbReference type="SAM" id="SignalP"/>
    </source>
</evidence>
<dbReference type="EMBL" id="CAJPEV010001892">
    <property type="protein sequence ID" value="CAG0894754.1"/>
    <property type="molecule type" value="Genomic_DNA"/>
</dbReference>
<name>A0A7R9A7S3_9CRUS</name>
<evidence type="ECO:0000313" key="2">
    <source>
        <dbReference type="EMBL" id="CAD7248536.1"/>
    </source>
</evidence>
<organism evidence="2">
    <name type="scientific">Darwinula stevensoni</name>
    <dbReference type="NCBI Taxonomy" id="69355"/>
    <lineage>
        <taxon>Eukaryota</taxon>
        <taxon>Metazoa</taxon>
        <taxon>Ecdysozoa</taxon>
        <taxon>Arthropoda</taxon>
        <taxon>Crustacea</taxon>
        <taxon>Oligostraca</taxon>
        <taxon>Ostracoda</taxon>
        <taxon>Podocopa</taxon>
        <taxon>Podocopida</taxon>
        <taxon>Darwinulocopina</taxon>
        <taxon>Darwinuloidea</taxon>
        <taxon>Darwinulidae</taxon>
        <taxon>Darwinula</taxon>
    </lineage>
</organism>
<feature type="signal peptide" evidence="1">
    <location>
        <begin position="1"/>
        <end position="29"/>
    </location>
</feature>
<keyword evidence="1" id="KW-0732">Signal</keyword>
<accession>A0A7R9A7S3</accession>
<dbReference type="Proteomes" id="UP000677054">
    <property type="component" value="Unassembled WGS sequence"/>
</dbReference>
<feature type="chain" id="PRO_5036209749" evidence="1">
    <location>
        <begin position="30"/>
        <end position="96"/>
    </location>
</feature>
<protein>
    <submittedName>
        <fullName evidence="2">Uncharacterized protein</fullName>
    </submittedName>
</protein>
<gene>
    <name evidence="2" type="ORF">DSTB1V02_LOCUS8348</name>
</gene>
<keyword evidence="3" id="KW-1185">Reference proteome</keyword>
<evidence type="ECO:0000313" key="3">
    <source>
        <dbReference type="Proteomes" id="UP000677054"/>
    </source>
</evidence>
<proteinExistence type="predicted"/>
<dbReference type="AlphaFoldDB" id="A0A7R9A7S3"/>
<reference evidence="2" key="1">
    <citation type="submission" date="2020-11" db="EMBL/GenBank/DDBJ databases">
        <authorList>
            <person name="Tran Van P."/>
        </authorList>
    </citation>
    <scope>NUCLEOTIDE SEQUENCE</scope>
</reference>
<sequence>MTPKMRSTTAVWALAVLFASSLIPDSVLADDDGISACLCACTCGEAKMERFCRSLENIETAVRDACLAVANGPIATCKGFCHLNMAYIKVKNSLDD</sequence>
<dbReference type="EMBL" id="LR901409">
    <property type="protein sequence ID" value="CAD7248536.1"/>
    <property type="molecule type" value="Genomic_DNA"/>
</dbReference>